<dbReference type="InterPro" id="IPR005016">
    <property type="entry name" value="TDE1/TMS"/>
</dbReference>
<name>A0AAV1VC27_9STRA</name>
<dbReference type="Proteomes" id="UP001162060">
    <property type="component" value="Unassembled WGS sequence"/>
</dbReference>
<dbReference type="PANTHER" id="PTHR10383:SF9">
    <property type="entry name" value="SERINE INCORPORATOR, ISOFORM F"/>
    <property type="match status" value="1"/>
</dbReference>
<feature type="chain" id="PRO_5043807943" evidence="7">
    <location>
        <begin position="18"/>
        <end position="411"/>
    </location>
</feature>
<comment type="similarity">
    <text evidence="2">Belongs to the TDE1 family.</text>
</comment>
<reference evidence="8" key="1">
    <citation type="submission" date="2024-01" db="EMBL/GenBank/DDBJ databases">
        <authorList>
            <person name="Webb A."/>
        </authorList>
    </citation>
    <scope>NUCLEOTIDE SEQUENCE</scope>
    <source>
        <strain evidence="8">Pm1</strain>
    </source>
</reference>
<feature type="signal peptide" evidence="7">
    <location>
        <begin position="1"/>
        <end position="17"/>
    </location>
</feature>
<feature type="transmembrane region" description="Helical" evidence="6">
    <location>
        <begin position="107"/>
        <end position="130"/>
    </location>
</feature>
<evidence type="ECO:0000256" key="2">
    <source>
        <dbReference type="ARBA" id="ARBA00006665"/>
    </source>
</evidence>
<protein>
    <submittedName>
        <fullName evidence="8">Uncharacterized protein</fullName>
    </submittedName>
</protein>
<dbReference type="EMBL" id="CAKLBY020000305">
    <property type="protein sequence ID" value="CAK7943996.1"/>
    <property type="molecule type" value="Genomic_DNA"/>
</dbReference>
<feature type="transmembrane region" description="Helical" evidence="6">
    <location>
        <begin position="178"/>
        <end position="198"/>
    </location>
</feature>
<feature type="transmembrane region" description="Helical" evidence="6">
    <location>
        <begin position="347"/>
        <end position="366"/>
    </location>
</feature>
<feature type="transmembrane region" description="Helical" evidence="6">
    <location>
        <begin position="51"/>
        <end position="69"/>
    </location>
</feature>
<gene>
    <name evidence="8" type="ORF">PM001_LOCUS29146</name>
</gene>
<keyword evidence="5 6" id="KW-0472">Membrane</keyword>
<keyword evidence="4 6" id="KW-1133">Transmembrane helix</keyword>
<keyword evidence="7" id="KW-0732">Signal</keyword>
<dbReference type="GO" id="GO:0016020">
    <property type="term" value="C:membrane"/>
    <property type="evidence" value="ECO:0007669"/>
    <property type="project" value="UniProtKB-SubCell"/>
</dbReference>
<evidence type="ECO:0000313" key="9">
    <source>
        <dbReference type="Proteomes" id="UP001162060"/>
    </source>
</evidence>
<evidence type="ECO:0000256" key="1">
    <source>
        <dbReference type="ARBA" id="ARBA00004141"/>
    </source>
</evidence>
<dbReference type="AlphaFoldDB" id="A0AAV1VC27"/>
<evidence type="ECO:0000256" key="5">
    <source>
        <dbReference type="ARBA" id="ARBA00023136"/>
    </source>
</evidence>
<feature type="transmembrane region" description="Helical" evidence="6">
    <location>
        <begin position="210"/>
        <end position="235"/>
    </location>
</feature>
<sequence length="411" mass="44350">MMRLGHVALFFVNAAAAGLLQTFGQDVLAKLNAFDACIDALFVTNCVGNQLVYRISFSLSSFFVVAALLSCTVASKKCDSICCLLLFQLPFYLGLLAVSLLMPNAFFVGYVVIARMSSALFVILQLVIIVDSSYSLRDYILDKMDEADREEDTREALLGTGTGSTQGSSMTTAMWKGAYLALVSVGMVLLIIGIPMMYLHYGECDIDVVFISITLLSVIILIVLSVVTGANVGLLPSTTVSLYLLLLCYQALRANPSASCAPVPSLAKEKAQELPGMIVNSLIAAFTVTWTSWQTSATSTIFLSSSPAHKLRDDNPAGKHGEELASVGLTPGRLASDDSREVAEYQFHVLMVLASLYMAMVLTNWGSFDGSSSSDDAVFSMWVKAISQWVASGLFLWTLVAPAVFPDREFS</sequence>
<evidence type="ECO:0000256" key="3">
    <source>
        <dbReference type="ARBA" id="ARBA00022692"/>
    </source>
</evidence>
<dbReference type="Pfam" id="PF03348">
    <property type="entry name" value="Serinc"/>
    <property type="match status" value="1"/>
</dbReference>
<dbReference type="PANTHER" id="PTHR10383">
    <property type="entry name" value="SERINE INCORPORATOR"/>
    <property type="match status" value="1"/>
</dbReference>
<feature type="transmembrane region" description="Helical" evidence="6">
    <location>
        <begin position="81"/>
        <end position="101"/>
    </location>
</feature>
<feature type="transmembrane region" description="Helical" evidence="6">
    <location>
        <begin position="386"/>
        <end position="405"/>
    </location>
</feature>
<comment type="caution">
    <text evidence="8">The sequence shown here is derived from an EMBL/GenBank/DDBJ whole genome shotgun (WGS) entry which is preliminary data.</text>
</comment>
<proteinExistence type="inferred from homology"/>
<comment type="subcellular location">
    <subcellularLocation>
        <location evidence="1">Membrane</location>
        <topology evidence="1">Multi-pass membrane protein</topology>
    </subcellularLocation>
</comment>
<keyword evidence="3 6" id="KW-0812">Transmembrane</keyword>
<accession>A0AAV1VC27</accession>
<organism evidence="8 9">
    <name type="scientific">Peronospora matthiolae</name>
    <dbReference type="NCBI Taxonomy" id="2874970"/>
    <lineage>
        <taxon>Eukaryota</taxon>
        <taxon>Sar</taxon>
        <taxon>Stramenopiles</taxon>
        <taxon>Oomycota</taxon>
        <taxon>Peronosporomycetes</taxon>
        <taxon>Peronosporales</taxon>
        <taxon>Peronosporaceae</taxon>
        <taxon>Peronospora</taxon>
    </lineage>
</organism>
<evidence type="ECO:0000256" key="6">
    <source>
        <dbReference type="SAM" id="Phobius"/>
    </source>
</evidence>
<evidence type="ECO:0000256" key="4">
    <source>
        <dbReference type="ARBA" id="ARBA00022989"/>
    </source>
</evidence>
<evidence type="ECO:0000256" key="7">
    <source>
        <dbReference type="SAM" id="SignalP"/>
    </source>
</evidence>
<evidence type="ECO:0000313" key="8">
    <source>
        <dbReference type="EMBL" id="CAK7943996.1"/>
    </source>
</evidence>